<comment type="subcellular location">
    <subcellularLocation>
        <location evidence="1">Nucleus</location>
    </subcellularLocation>
</comment>
<evidence type="ECO:0000256" key="7">
    <source>
        <dbReference type="PROSITE-ProRule" id="PRU00042"/>
    </source>
</evidence>
<reference evidence="10 11" key="1">
    <citation type="submission" date="2018-11" db="EMBL/GenBank/DDBJ databases">
        <title>Genome sequence of Apiotrichum porosum DSM 27194.</title>
        <authorList>
            <person name="Aliyu H."/>
            <person name="Gorte O."/>
            <person name="Ochsenreither K."/>
        </authorList>
    </citation>
    <scope>NUCLEOTIDE SEQUENCE [LARGE SCALE GENOMIC DNA]</scope>
    <source>
        <strain evidence="10 11">DSM 27194</strain>
    </source>
</reference>
<evidence type="ECO:0000256" key="4">
    <source>
        <dbReference type="ARBA" id="ARBA00022771"/>
    </source>
</evidence>
<dbReference type="Pfam" id="PF00096">
    <property type="entry name" value="zf-C2H2"/>
    <property type="match status" value="1"/>
</dbReference>
<accession>A0A427Y1H9</accession>
<feature type="region of interest" description="Disordered" evidence="8">
    <location>
        <begin position="82"/>
        <end position="140"/>
    </location>
</feature>
<feature type="domain" description="C2H2-type" evidence="9">
    <location>
        <begin position="15"/>
        <end position="43"/>
    </location>
</feature>
<keyword evidence="3" id="KW-0677">Repeat</keyword>
<dbReference type="Proteomes" id="UP000279236">
    <property type="component" value="Unassembled WGS sequence"/>
</dbReference>
<feature type="compositionally biased region" description="Polar residues" evidence="8">
    <location>
        <begin position="127"/>
        <end position="140"/>
    </location>
</feature>
<evidence type="ECO:0000256" key="1">
    <source>
        <dbReference type="ARBA" id="ARBA00004123"/>
    </source>
</evidence>
<keyword evidence="2" id="KW-0479">Metal-binding</keyword>
<organism evidence="10 11">
    <name type="scientific">Apiotrichum porosum</name>
    <dbReference type="NCBI Taxonomy" id="105984"/>
    <lineage>
        <taxon>Eukaryota</taxon>
        <taxon>Fungi</taxon>
        <taxon>Dikarya</taxon>
        <taxon>Basidiomycota</taxon>
        <taxon>Agaricomycotina</taxon>
        <taxon>Tremellomycetes</taxon>
        <taxon>Trichosporonales</taxon>
        <taxon>Trichosporonaceae</taxon>
        <taxon>Apiotrichum</taxon>
    </lineage>
</organism>
<evidence type="ECO:0000313" key="10">
    <source>
        <dbReference type="EMBL" id="RSH85006.1"/>
    </source>
</evidence>
<dbReference type="Gene3D" id="3.30.160.60">
    <property type="entry name" value="Classic Zinc Finger"/>
    <property type="match status" value="1"/>
</dbReference>
<dbReference type="AlphaFoldDB" id="A0A427Y1H9"/>
<dbReference type="GeneID" id="39591128"/>
<dbReference type="STRING" id="105984.A0A427Y1H9"/>
<evidence type="ECO:0000259" key="9">
    <source>
        <dbReference type="PROSITE" id="PS50157"/>
    </source>
</evidence>
<dbReference type="GO" id="GO:0000981">
    <property type="term" value="F:DNA-binding transcription factor activity, RNA polymerase II-specific"/>
    <property type="evidence" value="ECO:0007669"/>
    <property type="project" value="InterPro"/>
</dbReference>
<feature type="compositionally biased region" description="Basic and acidic residues" evidence="8">
    <location>
        <begin position="199"/>
        <end position="208"/>
    </location>
</feature>
<feature type="region of interest" description="Disordered" evidence="8">
    <location>
        <begin position="416"/>
        <end position="444"/>
    </location>
</feature>
<dbReference type="PANTHER" id="PTHR40626">
    <property type="entry name" value="MIP31509P"/>
    <property type="match status" value="1"/>
</dbReference>
<protein>
    <recommendedName>
        <fullName evidence="9">C2H2-type domain-containing protein</fullName>
    </recommendedName>
</protein>
<evidence type="ECO:0000256" key="5">
    <source>
        <dbReference type="ARBA" id="ARBA00022833"/>
    </source>
</evidence>
<evidence type="ECO:0000256" key="3">
    <source>
        <dbReference type="ARBA" id="ARBA00022737"/>
    </source>
</evidence>
<dbReference type="GO" id="GO:0000978">
    <property type="term" value="F:RNA polymerase II cis-regulatory region sequence-specific DNA binding"/>
    <property type="evidence" value="ECO:0007669"/>
    <property type="project" value="InterPro"/>
</dbReference>
<comment type="caution">
    <text evidence="10">The sequence shown here is derived from an EMBL/GenBank/DDBJ whole genome shotgun (WGS) entry which is preliminary data.</text>
</comment>
<dbReference type="RefSeq" id="XP_028478454.1">
    <property type="nucleotide sequence ID" value="XM_028622002.1"/>
</dbReference>
<feature type="compositionally biased region" description="Low complexity" evidence="8">
    <location>
        <begin position="172"/>
        <end position="196"/>
    </location>
</feature>
<dbReference type="InterPro" id="IPR013087">
    <property type="entry name" value="Znf_C2H2_type"/>
</dbReference>
<sequence length="520" mass="54699">MHAAASPGSDDERIYICKHCPKRYARKDYLERHELNRDPTTHTPTSLVRVAHTPAPDTRPGSVCPACGKGFARPDVLRKHLSTSCKSRRGSDGDAPAPLTTAEEDALVPRKRRRPQRRATATTLQTSPSPSWSASDDMNGQLYSPFSSHSGFIDDADPFDRQDPFEYASNASASAASASIPRASSSASSSSSSSIARFPGHDELDSHARAAPRPRLTMPELSGNSPRFIKLEPDCPAGPARAGASLDLPLAPAFAATPETLGPLSFTPAAPRSPVLVRNNAIDMPVFNNMLPSPLDGGVAGHAAGVGSLPTGLTSTIPAGAAATTEQGWNQAPAEGNSMDDLFSWLMGTAQPQPDAAGKVEHGAHGHGAKDSSPPLFIAEPDELAAFHSPNPTSRKRKLGQLGQLGQLSHLGQLAAAAQAQQQHQQQQQHQPFHSLPTYPSSLPLEKSHVAAPWDDSSAAGPWRFLPGATTTTTTTTTSATSASASSGTTDAAAAAVAGLDARDPITLGQMKLYFELYYV</sequence>
<feature type="region of interest" description="Disordered" evidence="8">
    <location>
        <begin position="462"/>
        <end position="488"/>
    </location>
</feature>
<evidence type="ECO:0000313" key="11">
    <source>
        <dbReference type="Proteomes" id="UP000279236"/>
    </source>
</evidence>
<evidence type="ECO:0000256" key="2">
    <source>
        <dbReference type="ARBA" id="ARBA00022723"/>
    </source>
</evidence>
<dbReference type="OrthoDB" id="1405595at2759"/>
<keyword evidence="11" id="KW-1185">Reference proteome</keyword>
<dbReference type="GO" id="GO:0005634">
    <property type="term" value="C:nucleus"/>
    <property type="evidence" value="ECO:0007669"/>
    <property type="project" value="UniProtKB-SubCell"/>
</dbReference>
<name>A0A427Y1H9_9TREE</name>
<feature type="compositionally biased region" description="Low complexity" evidence="8">
    <location>
        <begin position="469"/>
        <end position="488"/>
    </location>
</feature>
<dbReference type="EMBL" id="RSCE01000003">
    <property type="protein sequence ID" value="RSH85006.1"/>
    <property type="molecule type" value="Genomic_DNA"/>
</dbReference>
<feature type="region of interest" description="Disordered" evidence="8">
    <location>
        <begin position="172"/>
        <end position="227"/>
    </location>
</feature>
<feature type="compositionally biased region" description="Low complexity" evidence="8">
    <location>
        <begin position="416"/>
        <end position="431"/>
    </location>
</feature>
<keyword evidence="6" id="KW-0539">Nucleus</keyword>
<dbReference type="GO" id="GO:0000785">
    <property type="term" value="C:chromatin"/>
    <property type="evidence" value="ECO:0007669"/>
    <property type="project" value="TreeGrafter"/>
</dbReference>
<gene>
    <name evidence="10" type="ORF">EHS24_006585</name>
</gene>
<evidence type="ECO:0000256" key="8">
    <source>
        <dbReference type="SAM" id="MobiDB-lite"/>
    </source>
</evidence>
<feature type="compositionally biased region" description="Basic and acidic residues" evidence="8">
    <location>
        <begin position="358"/>
        <end position="370"/>
    </location>
</feature>
<keyword evidence="4 7" id="KW-0863">Zinc-finger</keyword>
<keyword evidence="5" id="KW-0862">Zinc</keyword>
<feature type="region of interest" description="Disordered" evidence="8">
    <location>
        <begin position="35"/>
        <end position="62"/>
    </location>
</feature>
<dbReference type="InterPro" id="IPR051059">
    <property type="entry name" value="VerF-like"/>
</dbReference>
<proteinExistence type="predicted"/>
<dbReference type="SUPFAM" id="SSF57667">
    <property type="entry name" value="beta-beta-alpha zinc fingers"/>
    <property type="match status" value="1"/>
</dbReference>
<dbReference type="PANTHER" id="PTHR40626:SF11">
    <property type="entry name" value="ZINC FINGER PROTEIN YPR022C"/>
    <property type="match status" value="1"/>
</dbReference>
<dbReference type="GO" id="GO:0008270">
    <property type="term" value="F:zinc ion binding"/>
    <property type="evidence" value="ECO:0007669"/>
    <property type="project" value="UniProtKB-KW"/>
</dbReference>
<evidence type="ECO:0000256" key="6">
    <source>
        <dbReference type="ARBA" id="ARBA00023242"/>
    </source>
</evidence>
<feature type="domain" description="C2H2-type" evidence="9">
    <location>
        <begin position="62"/>
        <end position="89"/>
    </location>
</feature>
<dbReference type="PROSITE" id="PS50157">
    <property type="entry name" value="ZINC_FINGER_C2H2_2"/>
    <property type="match status" value="2"/>
</dbReference>
<feature type="region of interest" description="Disordered" evidence="8">
    <location>
        <begin position="352"/>
        <end position="376"/>
    </location>
</feature>
<dbReference type="InterPro" id="IPR036236">
    <property type="entry name" value="Znf_C2H2_sf"/>
</dbReference>